<evidence type="ECO:0000259" key="1">
    <source>
        <dbReference type="Pfam" id="PF07726"/>
    </source>
</evidence>
<dbReference type="Gene3D" id="3.40.50.300">
    <property type="entry name" value="P-loop containing nucleotide triphosphate hydrolases"/>
    <property type="match status" value="1"/>
</dbReference>
<name>A0A382SZL8_9ZZZZ</name>
<dbReference type="InterPro" id="IPR050764">
    <property type="entry name" value="CbbQ/NirQ/NorQ/GpvN"/>
</dbReference>
<dbReference type="PANTHER" id="PTHR42759">
    <property type="entry name" value="MOXR FAMILY PROTEIN"/>
    <property type="match status" value="1"/>
</dbReference>
<sequence>MTEDKKKSEASGVTDKTNKSAKLITDEISNVVLGKEQVIEMLMAGVLANGNILFEDYPGLAKTLMSNTLSDALGCEFKRIQFTPDLLPADITGSYFYDPEKNKFTFRKGPIFCNILLADEINRAPPKTQ</sequence>
<proteinExistence type="predicted"/>
<dbReference type="EMBL" id="UINC01132834">
    <property type="protein sequence ID" value="SVD15390.1"/>
    <property type="molecule type" value="Genomic_DNA"/>
</dbReference>
<evidence type="ECO:0000313" key="2">
    <source>
        <dbReference type="EMBL" id="SVD15390.1"/>
    </source>
</evidence>
<dbReference type="GO" id="GO:0016887">
    <property type="term" value="F:ATP hydrolysis activity"/>
    <property type="evidence" value="ECO:0007669"/>
    <property type="project" value="InterPro"/>
</dbReference>
<feature type="domain" description="ATPase AAA-3" evidence="1">
    <location>
        <begin position="52"/>
        <end position="129"/>
    </location>
</feature>
<feature type="non-terminal residue" evidence="2">
    <location>
        <position position="129"/>
    </location>
</feature>
<organism evidence="2">
    <name type="scientific">marine metagenome</name>
    <dbReference type="NCBI Taxonomy" id="408172"/>
    <lineage>
        <taxon>unclassified sequences</taxon>
        <taxon>metagenomes</taxon>
        <taxon>ecological metagenomes</taxon>
    </lineage>
</organism>
<dbReference type="GO" id="GO:0005524">
    <property type="term" value="F:ATP binding"/>
    <property type="evidence" value="ECO:0007669"/>
    <property type="project" value="InterPro"/>
</dbReference>
<dbReference type="InterPro" id="IPR011703">
    <property type="entry name" value="ATPase_AAA-3"/>
</dbReference>
<accession>A0A382SZL8</accession>
<gene>
    <name evidence="2" type="ORF">METZ01_LOCUS368244</name>
</gene>
<dbReference type="Pfam" id="PF07726">
    <property type="entry name" value="AAA_3"/>
    <property type="match status" value="1"/>
</dbReference>
<dbReference type="PANTHER" id="PTHR42759:SF5">
    <property type="entry name" value="METHANOL DEHYDROGENASE REGULATOR"/>
    <property type="match status" value="1"/>
</dbReference>
<dbReference type="SUPFAM" id="SSF52540">
    <property type="entry name" value="P-loop containing nucleoside triphosphate hydrolases"/>
    <property type="match status" value="1"/>
</dbReference>
<protein>
    <recommendedName>
        <fullName evidence="1">ATPase AAA-3 domain-containing protein</fullName>
    </recommendedName>
</protein>
<dbReference type="AlphaFoldDB" id="A0A382SZL8"/>
<dbReference type="InterPro" id="IPR027417">
    <property type="entry name" value="P-loop_NTPase"/>
</dbReference>
<reference evidence="2" key="1">
    <citation type="submission" date="2018-05" db="EMBL/GenBank/DDBJ databases">
        <authorList>
            <person name="Lanie J.A."/>
            <person name="Ng W.-L."/>
            <person name="Kazmierczak K.M."/>
            <person name="Andrzejewski T.M."/>
            <person name="Davidsen T.M."/>
            <person name="Wayne K.J."/>
            <person name="Tettelin H."/>
            <person name="Glass J.I."/>
            <person name="Rusch D."/>
            <person name="Podicherti R."/>
            <person name="Tsui H.-C.T."/>
            <person name="Winkler M.E."/>
        </authorList>
    </citation>
    <scope>NUCLEOTIDE SEQUENCE</scope>
</reference>